<proteinExistence type="predicted"/>
<organism evidence="2 3">
    <name type="scientific">Salininema proteolyticum</name>
    <dbReference type="NCBI Taxonomy" id="1607685"/>
    <lineage>
        <taxon>Bacteria</taxon>
        <taxon>Bacillati</taxon>
        <taxon>Actinomycetota</taxon>
        <taxon>Actinomycetes</taxon>
        <taxon>Glycomycetales</taxon>
        <taxon>Glycomycetaceae</taxon>
        <taxon>Salininema</taxon>
    </lineage>
</organism>
<dbReference type="EMBL" id="JBHSDK010000013">
    <property type="protein sequence ID" value="MFC4335336.1"/>
    <property type="molecule type" value="Genomic_DNA"/>
</dbReference>
<dbReference type="Gene3D" id="2.30.30.40">
    <property type="entry name" value="SH3 Domains"/>
    <property type="match status" value="1"/>
</dbReference>
<feature type="chain" id="PRO_5046359621" description="SH3 domain-containing protein" evidence="1">
    <location>
        <begin position="29"/>
        <end position="116"/>
    </location>
</feature>
<reference evidence="3" key="1">
    <citation type="journal article" date="2019" name="Int. J. Syst. Evol. Microbiol.">
        <title>The Global Catalogue of Microorganisms (GCM) 10K type strain sequencing project: providing services to taxonomists for standard genome sequencing and annotation.</title>
        <authorList>
            <consortium name="The Broad Institute Genomics Platform"/>
            <consortium name="The Broad Institute Genome Sequencing Center for Infectious Disease"/>
            <person name="Wu L."/>
            <person name="Ma J."/>
        </authorList>
    </citation>
    <scope>NUCLEOTIDE SEQUENCE [LARGE SCALE GENOMIC DNA]</scope>
    <source>
        <strain evidence="3">IBRC-M 10908</strain>
    </source>
</reference>
<dbReference type="RefSeq" id="WP_380620013.1">
    <property type="nucleotide sequence ID" value="NZ_JBHSDK010000013.1"/>
</dbReference>
<name>A0ABV8TY80_9ACTN</name>
<gene>
    <name evidence="2" type="ORF">ACFPET_09015</name>
</gene>
<feature type="signal peptide" evidence="1">
    <location>
        <begin position="1"/>
        <end position="28"/>
    </location>
</feature>
<evidence type="ECO:0000313" key="3">
    <source>
        <dbReference type="Proteomes" id="UP001595823"/>
    </source>
</evidence>
<accession>A0ABV8TY80</accession>
<sequence>MFKKKLLGILAAGAIAVLGVALPSAAQADPTSGDDVSAQFCDKKVISSDGVNHRADRRLDATILGWIPNGTIVSAACDTFPGDRYTACGKTSTSWEQVGWNGNYGWVADACLKYVS</sequence>
<evidence type="ECO:0008006" key="4">
    <source>
        <dbReference type="Google" id="ProtNLM"/>
    </source>
</evidence>
<comment type="caution">
    <text evidence="2">The sequence shown here is derived from an EMBL/GenBank/DDBJ whole genome shotgun (WGS) entry which is preliminary data.</text>
</comment>
<evidence type="ECO:0000313" key="2">
    <source>
        <dbReference type="EMBL" id="MFC4335336.1"/>
    </source>
</evidence>
<keyword evidence="1" id="KW-0732">Signal</keyword>
<dbReference type="Proteomes" id="UP001595823">
    <property type="component" value="Unassembled WGS sequence"/>
</dbReference>
<protein>
    <recommendedName>
        <fullName evidence="4">SH3 domain-containing protein</fullName>
    </recommendedName>
</protein>
<keyword evidence="3" id="KW-1185">Reference proteome</keyword>
<evidence type="ECO:0000256" key="1">
    <source>
        <dbReference type="SAM" id="SignalP"/>
    </source>
</evidence>